<comment type="catalytic activity">
    <reaction evidence="8 9">
        <text>protoporphyrin IX + Mg(2+) + ATP + H2O = Mg-protoporphyrin IX + ADP + phosphate + 3 H(+)</text>
        <dbReference type="Rhea" id="RHEA:13961"/>
        <dbReference type="ChEBI" id="CHEBI:15377"/>
        <dbReference type="ChEBI" id="CHEBI:15378"/>
        <dbReference type="ChEBI" id="CHEBI:18420"/>
        <dbReference type="ChEBI" id="CHEBI:30616"/>
        <dbReference type="ChEBI" id="CHEBI:43474"/>
        <dbReference type="ChEBI" id="CHEBI:57306"/>
        <dbReference type="ChEBI" id="CHEBI:60492"/>
        <dbReference type="ChEBI" id="CHEBI:456216"/>
        <dbReference type="EC" id="6.6.1.1"/>
    </reaction>
</comment>
<evidence type="ECO:0000256" key="7">
    <source>
        <dbReference type="ARBA" id="ARBA00023171"/>
    </source>
</evidence>
<dbReference type="InterPro" id="IPR027417">
    <property type="entry name" value="P-loop_NTPase"/>
</dbReference>
<keyword evidence="7 9" id="KW-0149">Chlorophyll biosynthesis</keyword>
<evidence type="ECO:0000256" key="3">
    <source>
        <dbReference type="ARBA" id="ARBA00022531"/>
    </source>
</evidence>
<dbReference type="SUPFAM" id="SSF53300">
    <property type="entry name" value="vWA-like"/>
    <property type="match status" value="1"/>
</dbReference>
<dbReference type="SUPFAM" id="SSF52540">
    <property type="entry name" value="P-loop containing nucleoside triphosphate hydrolases"/>
    <property type="match status" value="1"/>
</dbReference>
<dbReference type="CDD" id="cd01451">
    <property type="entry name" value="vWA_Magnesium_chelatase"/>
    <property type="match status" value="1"/>
</dbReference>
<comment type="caution">
    <text evidence="12">The sequence shown here is derived from an EMBL/GenBank/DDBJ whole genome shotgun (WGS) entry which is preliminary data.</text>
</comment>
<dbReference type="Pfam" id="PF01078">
    <property type="entry name" value="Mg_chelatase"/>
    <property type="match status" value="1"/>
</dbReference>
<reference evidence="13" key="1">
    <citation type="journal article" date="2015" name="PLoS Genet.">
        <title>Genome Sequence and Transcriptome Analyses of Chrysochromulina tobin: Metabolic Tools for Enhanced Algal Fitness in the Prominent Order Prymnesiales (Haptophyceae).</title>
        <authorList>
            <person name="Hovde B.T."/>
            <person name="Deodato C.R."/>
            <person name="Hunsperger H.M."/>
            <person name="Ryken S.A."/>
            <person name="Yost W."/>
            <person name="Jha R.K."/>
            <person name="Patterson J."/>
            <person name="Monnat R.J. Jr."/>
            <person name="Barlow S.B."/>
            <person name="Starkenburg S.R."/>
            <person name="Cattolico R.A."/>
        </authorList>
    </citation>
    <scope>NUCLEOTIDE SEQUENCE</scope>
    <source>
        <strain evidence="13">CCMP291</strain>
    </source>
</reference>
<keyword evidence="9" id="KW-0934">Plastid</keyword>
<evidence type="ECO:0000313" key="13">
    <source>
        <dbReference type="Proteomes" id="UP000037460"/>
    </source>
</evidence>
<protein>
    <recommendedName>
        <fullName evidence="9">Mg-protoporphyrin IX chelatase</fullName>
        <ecNumber evidence="9">6.6.1.1</ecNumber>
    </recommendedName>
</protein>
<name>A0A0M0K546_9EUKA</name>
<organism evidence="12 13">
    <name type="scientific">Chrysochromulina tobinii</name>
    <dbReference type="NCBI Taxonomy" id="1460289"/>
    <lineage>
        <taxon>Eukaryota</taxon>
        <taxon>Haptista</taxon>
        <taxon>Haptophyta</taxon>
        <taxon>Prymnesiophyceae</taxon>
        <taxon>Prymnesiales</taxon>
        <taxon>Chrysochromulinaceae</taxon>
        <taxon>Chrysochromulina</taxon>
    </lineage>
</organism>
<dbReference type="UniPathway" id="UPA00668"/>
<dbReference type="GO" id="GO:0009507">
    <property type="term" value="C:chloroplast"/>
    <property type="evidence" value="ECO:0007669"/>
    <property type="project" value="UniProtKB-SubCell"/>
</dbReference>
<dbReference type="Pfam" id="PF13519">
    <property type="entry name" value="VWA_2"/>
    <property type="match status" value="1"/>
</dbReference>
<dbReference type="Pfam" id="PF17863">
    <property type="entry name" value="AAA_lid_2"/>
    <property type="match status" value="1"/>
</dbReference>
<dbReference type="PANTHER" id="PTHR43473:SF2">
    <property type="entry name" value="MAGNESIUM-CHELATASE SUBUNIT CHLD, CHLOROPLASTIC"/>
    <property type="match status" value="1"/>
</dbReference>
<keyword evidence="13" id="KW-1185">Reference proteome</keyword>
<comment type="pathway">
    <text evidence="1 9">Porphyrin-containing compound metabolism; chlorophyll biosynthesis.</text>
</comment>
<dbReference type="PANTHER" id="PTHR43473">
    <property type="entry name" value="MAGNESIUM-CHELATASE SUBUNIT CHLD, CHLOROPLASTIC"/>
    <property type="match status" value="1"/>
</dbReference>
<dbReference type="NCBIfam" id="TIGR02031">
    <property type="entry name" value="BchD-ChlD"/>
    <property type="match status" value="1"/>
</dbReference>
<dbReference type="EC" id="6.6.1.1" evidence="9"/>
<keyword evidence="5 9" id="KW-0547">Nucleotide-binding</keyword>
<sequence length="718" mass="77271">MRARAAMEAADAAEKAAKGRTASFVPSVASGPATFPLAAVVGQESIKTALLLTAVNPSGVGGVVISGTRGTAKSIMARGLHELCPPIEVVKGSPFNIDPSTGTMQEIDSFLLAELQATGKKLEDLETEIIPTPFVQVPLDVLEDRLLGSVDVEKSVRTGKTVFEPGLLARAHRGVLYVDDLNLLDESISNLLLEALSTGWVSVEREGQSVRHPCRPLLIATFNPEEAELREHLMDRIGICLSADAEPLTQEERLEATQRAVEFSTDPQAFIKKYEEGTSAMKSAITFAREYIKPIKTKRAQMKYLCENAIRAGVQGSRADIYSSEVARANAALNGNEIVDADDLVLAIKLCIAPRGTEIQAPPPPDDQQMQQPPPPPPPPEQEQDQDEDEQEQEQEPEPEQEQDDAAPPIPEEFMFDVEGVALDPEVMKFANKAKSGRSGSRGKIFSDERGRYIKPMLPKGKVKKLAVDATMRTAAPYQNKRRAREMEKTGVDQAGRVFIESADVRSKKMVRKAGSLIIFVVDASGSMALNRMNAAKGAAISLLAEAYQSRDKISLISFQGEFAQVVLPPTRSIAMAKNRLERMPCGGGSPLAHALNMAALTGMNAQKSGDVGEVLVVCISDGRANVPLSVSVGEGPVEGAPPVDKKELKEEVLKTARMLGMLQGFKLLMLDTENKFVSTGVAKEIAAAAQGKYHYIPKASEGAVASVASQAIANMRG</sequence>
<dbReference type="InterPro" id="IPR011776">
    <property type="entry name" value="Mg_chelatase_ATPase-dsu"/>
</dbReference>
<dbReference type="GO" id="GO:0015995">
    <property type="term" value="P:chlorophyll biosynthetic process"/>
    <property type="evidence" value="ECO:0007669"/>
    <property type="project" value="UniProtKB-UniPathway"/>
</dbReference>
<dbReference type="OrthoDB" id="299997at2759"/>
<keyword evidence="6 9" id="KW-0067">ATP-binding</keyword>
<evidence type="ECO:0000256" key="2">
    <source>
        <dbReference type="ARBA" id="ARBA00005799"/>
    </source>
</evidence>
<keyword evidence="4 9" id="KW-0436">Ligase</keyword>
<feature type="compositionally biased region" description="Acidic residues" evidence="10">
    <location>
        <begin position="382"/>
        <end position="405"/>
    </location>
</feature>
<evidence type="ECO:0000256" key="9">
    <source>
        <dbReference type="RuleBase" id="RU362087"/>
    </source>
</evidence>
<dbReference type="InterPro" id="IPR000523">
    <property type="entry name" value="Mg_chelatse_chII-like_cat_dom"/>
</dbReference>
<evidence type="ECO:0000259" key="11">
    <source>
        <dbReference type="PROSITE" id="PS50234"/>
    </source>
</evidence>
<evidence type="ECO:0000256" key="1">
    <source>
        <dbReference type="ARBA" id="ARBA00005173"/>
    </source>
</evidence>
<keyword evidence="3 9" id="KW-0602">Photosynthesis</keyword>
<evidence type="ECO:0000256" key="4">
    <source>
        <dbReference type="ARBA" id="ARBA00022598"/>
    </source>
</evidence>
<dbReference type="SMART" id="SM00327">
    <property type="entry name" value="VWA"/>
    <property type="match status" value="1"/>
</dbReference>
<evidence type="ECO:0000256" key="10">
    <source>
        <dbReference type="SAM" id="MobiDB-lite"/>
    </source>
</evidence>
<feature type="region of interest" description="Disordered" evidence="10">
    <location>
        <begin position="356"/>
        <end position="408"/>
    </location>
</feature>
<dbReference type="Proteomes" id="UP000037460">
    <property type="component" value="Unassembled WGS sequence"/>
</dbReference>
<evidence type="ECO:0000256" key="5">
    <source>
        <dbReference type="ARBA" id="ARBA00022741"/>
    </source>
</evidence>
<gene>
    <name evidence="12" type="ORF">Ctob_013930</name>
</gene>
<dbReference type="PROSITE" id="PS50234">
    <property type="entry name" value="VWFA"/>
    <property type="match status" value="1"/>
</dbReference>
<dbReference type="Gene3D" id="3.40.50.300">
    <property type="entry name" value="P-loop containing nucleotide triphosphate hydrolases"/>
    <property type="match status" value="1"/>
</dbReference>
<dbReference type="InterPro" id="IPR036465">
    <property type="entry name" value="vWFA_dom_sf"/>
</dbReference>
<dbReference type="GO" id="GO:0016851">
    <property type="term" value="F:magnesium chelatase activity"/>
    <property type="evidence" value="ECO:0007669"/>
    <property type="project" value="UniProtKB-UniRule"/>
</dbReference>
<comment type="subcellular location">
    <subcellularLocation>
        <location evidence="9">Plastid</location>
        <location evidence="9">Chloroplast</location>
    </subcellularLocation>
</comment>
<accession>A0A0M0K546</accession>
<dbReference type="InterPro" id="IPR041628">
    <property type="entry name" value="ChlI/MoxR_AAA_lid"/>
</dbReference>
<dbReference type="GO" id="GO:0015979">
    <property type="term" value="P:photosynthesis"/>
    <property type="evidence" value="ECO:0007669"/>
    <property type="project" value="UniProtKB-UniRule"/>
</dbReference>
<comment type="function">
    <text evidence="9">Involved in chlorophyll biosynthesis. Catalyzes the insertion of magnesium ion into protoporphyrin IX to yield Mg-protoporphyrin IX.</text>
</comment>
<evidence type="ECO:0000256" key="6">
    <source>
        <dbReference type="ARBA" id="ARBA00022840"/>
    </source>
</evidence>
<dbReference type="InterPro" id="IPR002035">
    <property type="entry name" value="VWF_A"/>
</dbReference>
<dbReference type="GO" id="GO:0005524">
    <property type="term" value="F:ATP binding"/>
    <property type="evidence" value="ECO:0007669"/>
    <property type="project" value="UniProtKB-UniRule"/>
</dbReference>
<dbReference type="Gene3D" id="3.40.50.410">
    <property type="entry name" value="von Willebrand factor, type A domain"/>
    <property type="match status" value="1"/>
</dbReference>
<dbReference type="Gene3D" id="1.10.8.80">
    <property type="entry name" value="Magnesium chelatase subunit I, C-Terminal domain"/>
    <property type="match status" value="1"/>
</dbReference>
<dbReference type="AlphaFoldDB" id="A0A0M0K546"/>
<evidence type="ECO:0000256" key="8">
    <source>
        <dbReference type="ARBA" id="ARBA00048693"/>
    </source>
</evidence>
<comment type="similarity">
    <text evidence="2 9">Belongs to the Mg-chelatase subunits D/I family.</text>
</comment>
<keyword evidence="9" id="KW-0150">Chloroplast</keyword>
<dbReference type="EMBL" id="JWZX01001368">
    <property type="protein sequence ID" value="KOO33966.1"/>
    <property type="molecule type" value="Genomic_DNA"/>
</dbReference>
<dbReference type="InterPro" id="IPR041702">
    <property type="entry name" value="BchD/ChlD_VWA"/>
</dbReference>
<feature type="compositionally biased region" description="Pro residues" evidence="10">
    <location>
        <begin position="361"/>
        <end position="381"/>
    </location>
</feature>
<evidence type="ECO:0000313" key="12">
    <source>
        <dbReference type="EMBL" id="KOO33966.1"/>
    </source>
</evidence>
<proteinExistence type="inferred from homology"/>
<feature type="domain" description="VWFA" evidence="11">
    <location>
        <begin position="517"/>
        <end position="713"/>
    </location>
</feature>